<evidence type="ECO:0000313" key="2">
    <source>
        <dbReference type="EMBL" id="GEM08208.1"/>
    </source>
</evidence>
<gene>
    <name evidence="2" type="ORF">Rt10032_c05g2225</name>
</gene>
<protein>
    <submittedName>
        <fullName evidence="2">Proteophosphoglycan 5</fullName>
    </submittedName>
</protein>
<dbReference type="OrthoDB" id="2520862at2759"/>
<evidence type="ECO:0000256" key="1">
    <source>
        <dbReference type="SAM" id="MobiDB-lite"/>
    </source>
</evidence>
<proteinExistence type="predicted"/>
<name>A0A511KCV4_RHOTO</name>
<feature type="region of interest" description="Disordered" evidence="1">
    <location>
        <begin position="350"/>
        <end position="374"/>
    </location>
</feature>
<dbReference type="AlphaFoldDB" id="A0A511KCV4"/>
<reference evidence="2 3" key="1">
    <citation type="submission" date="2019-07" db="EMBL/GenBank/DDBJ databases">
        <title>Rhodotorula toruloides NBRC10032 genome sequencing.</title>
        <authorList>
            <person name="Shida Y."/>
            <person name="Takaku H."/>
            <person name="Ogasawara W."/>
            <person name="Mori K."/>
        </authorList>
    </citation>
    <scope>NUCLEOTIDE SEQUENCE [LARGE SCALE GENOMIC DNA]</scope>
    <source>
        <strain evidence="2 3">NBRC10032</strain>
    </source>
</reference>
<feature type="compositionally biased region" description="Basic and acidic residues" evidence="1">
    <location>
        <begin position="361"/>
        <end position="374"/>
    </location>
</feature>
<sequence length="374" mass="42695">MARFQDLPDDLILAFIRATAPPRLEQEYMPTEWQSFLSSIRFVNKAFYRAYCALFPNYIDFSLIAAMCLLHMHLGGEKGGFRFDLLFNNLPNLHTFRHYRTLETYQFTPFYVSLLSKPPHLRRFTLQRVALRMSSPLDPLPITELELLDSESVEDVLMSFYKALPNLQAHFITASDDEALRARPICVSFGRRTGKVRYLQARSRRMFPGHDEGLIGDSIAPCLPPAWRVFVYPLADIVPYGSLGESIEGLIVEYDSDCPKFPGFMLPPPPPEVYDIAHFVSTRPPKLKVVGLPVQWRLAATADVDPSNENKQTTEKILAACAEVGLPVIWYEERGPLKVDLCDEMRTWIEEKEEEEEEKEKEEGEVGKEAEGTA</sequence>
<accession>A0A511KCV4</accession>
<dbReference type="EMBL" id="BJWK01000005">
    <property type="protein sequence ID" value="GEM08208.1"/>
    <property type="molecule type" value="Genomic_DNA"/>
</dbReference>
<comment type="caution">
    <text evidence="2">The sequence shown here is derived from an EMBL/GenBank/DDBJ whole genome shotgun (WGS) entry which is preliminary data.</text>
</comment>
<organism evidence="2 3">
    <name type="scientific">Rhodotorula toruloides</name>
    <name type="common">Yeast</name>
    <name type="synonym">Rhodosporidium toruloides</name>
    <dbReference type="NCBI Taxonomy" id="5286"/>
    <lineage>
        <taxon>Eukaryota</taxon>
        <taxon>Fungi</taxon>
        <taxon>Dikarya</taxon>
        <taxon>Basidiomycota</taxon>
        <taxon>Pucciniomycotina</taxon>
        <taxon>Microbotryomycetes</taxon>
        <taxon>Sporidiobolales</taxon>
        <taxon>Sporidiobolaceae</taxon>
        <taxon>Rhodotorula</taxon>
    </lineage>
</organism>
<feature type="compositionally biased region" description="Acidic residues" evidence="1">
    <location>
        <begin position="351"/>
        <end position="360"/>
    </location>
</feature>
<dbReference type="Proteomes" id="UP000321518">
    <property type="component" value="Unassembled WGS sequence"/>
</dbReference>
<evidence type="ECO:0000313" key="3">
    <source>
        <dbReference type="Proteomes" id="UP000321518"/>
    </source>
</evidence>